<organism evidence="1 2">
    <name type="scientific">Mycolicibacterium porcinum</name>
    <dbReference type="NCBI Taxonomy" id="39693"/>
    <lineage>
        <taxon>Bacteria</taxon>
        <taxon>Bacillati</taxon>
        <taxon>Actinomycetota</taxon>
        <taxon>Actinomycetes</taxon>
        <taxon>Mycobacteriales</taxon>
        <taxon>Mycobacteriaceae</taxon>
        <taxon>Mycolicibacterium</taxon>
    </lineage>
</organism>
<keyword evidence="2" id="KW-1185">Reference proteome</keyword>
<protein>
    <submittedName>
        <fullName evidence="1">Uncharacterized protein</fullName>
    </submittedName>
</protein>
<proteinExistence type="predicted"/>
<dbReference type="Proteomes" id="UP001558474">
    <property type="component" value="Unassembled WGS sequence"/>
</dbReference>
<gene>
    <name evidence="1" type="ORF">ABFW12_25810</name>
</gene>
<dbReference type="EMBL" id="JBDLOU010000073">
    <property type="protein sequence ID" value="MEX3741651.1"/>
    <property type="molecule type" value="Genomic_DNA"/>
</dbReference>
<accession>A0ABV3VJT1</accession>
<reference evidence="1 2" key="1">
    <citation type="submission" date="2024-04" db="EMBL/GenBank/DDBJ databases">
        <title>Genomic Markers of Mycobacteria.</title>
        <authorList>
            <person name="Soliman M.S."/>
            <person name="Elkholy A."/>
            <person name="Soliman N.S."/>
            <person name="Abbas A."/>
            <person name="Khayrat S."/>
            <person name="Shawky S."/>
        </authorList>
    </citation>
    <scope>NUCLEOTIDE SEQUENCE [LARGE SCALE GENOMIC DNA]</scope>
    <source>
        <strain evidence="1 2">Egy-CU-AM5</strain>
    </source>
</reference>
<comment type="caution">
    <text evidence="1">The sequence shown here is derived from an EMBL/GenBank/DDBJ whole genome shotgun (WGS) entry which is preliminary data.</text>
</comment>
<name>A0ABV3VJT1_9MYCO</name>
<dbReference type="RefSeq" id="WP_368574031.1">
    <property type="nucleotide sequence ID" value="NZ_JBDLOU010000073.1"/>
</dbReference>
<evidence type="ECO:0000313" key="2">
    <source>
        <dbReference type="Proteomes" id="UP001558474"/>
    </source>
</evidence>
<sequence length="246" mass="26905">MTDTDEQMREFLEAHPYVRKTPEDVLPLMELADAVAGVPAGRIGDLVLFDLWLTCTDRANTDPTLTLGNAEVRDAAVRVAHFPLDPVRGPGVLVGQDPRVVARFAEEFDDHAVLRAYDPRKTAGWDRVTRERALHIVRWWVSDGADLDDAWTVAYDLGTARYTEGYSDRVRELLLSGRAPAGLVHGLVTSDDPVADVLDAIAVFRGLNAEGGFPFALVAAGLGVAEDAVSDDDWDAFCTRFRVDAA</sequence>
<evidence type="ECO:0000313" key="1">
    <source>
        <dbReference type="EMBL" id="MEX3741651.1"/>
    </source>
</evidence>